<dbReference type="GO" id="GO:0016887">
    <property type="term" value="F:ATP hydrolysis activity"/>
    <property type="evidence" value="ECO:0007669"/>
    <property type="project" value="InterPro"/>
</dbReference>
<keyword evidence="8" id="KW-0472">Membrane</keyword>
<evidence type="ECO:0000256" key="11">
    <source>
        <dbReference type="ARBA" id="ARBA00044143"/>
    </source>
</evidence>
<dbReference type="NCBIfam" id="TIGR01727">
    <property type="entry name" value="oligo_HPY"/>
    <property type="match status" value="1"/>
</dbReference>
<evidence type="ECO:0000256" key="4">
    <source>
        <dbReference type="ARBA" id="ARBA00022741"/>
    </source>
</evidence>
<evidence type="ECO:0000313" key="15">
    <source>
        <dbReference type="Proteomes" id="UP000011575"/>
    </source>
</evidence>
<keyword evidence="4" id="KW-0547">Nucleotide-binding</keyword>
<organism evidence="14 15">
    <name type="scientific">Halorubrum aidingense JCM 13560</name>
    <dbReference type="NCBI Taxonomy" id="1230454"/>
    <lineage>
        <taxon>Archaea</taxon>
        <taxon>Methanobacteriati</taxon>
        <taxon>Methanobacteriota</taxon>
        <taxon>Stenosarchaea group</taxon>
        <taxon>Halobacteria</taxon>
        <taxon>Halobacteriales</taxon>
        <taxon>Haloferacaceae</taxon>
        <taxon>Halorubrum</taxon>
    </lineage>
</organism>
<dbReference type="InterPro" id="IPR003439">
    <property type="entry name" value="ABC_transporter-like_ATP-bd"/>
</dbReference>
<evidence type="ECO:0000256" key="6">
    <source>
        <dbReference type="ARBA" id="ARBA00022967"/>
    </source>
</evidence>
<dbReference type="SUPFAM" id="SSF52540">
    <property type="entry name" value="P-loop containing nucleoside triphosphate hydrolases"/>
    <property type="match status" value="1"/>
</dbReference>
<reference evidence="14 15" key="1">
    <citation type="journal article" date="2014" name="PLoS Genet.">
        <title>Phylogenetically driven sequencing of extremely halophilic archaea reveals strategies for static and dynamic osmo-response.</title>
        <authorList>
            <person name="Becker E.A."/>
            <person name="Seitzer P.M."/>
            <person name="Tritt A."/>
            <person name="Larsen D."/>
            <person name="Krusor M."/>
            <person name="Yao A.I."/>
            <person name="Wu D."/>
            <person name="Madern D."/>
            <person name="Eisen J.A."/>
            <person name="Darling A.E."/>
            <person name="Facciotti M.T."/>
        </authorList>
    </citation>
    <scope>NUCLEOTIDE SEQUENCE [LARGE SCALE GENOMIC DNA]</scope>
    <source>
        <strain evidence="14 15">JCM 13560</strain>
    </source>
</reference>
<dbReference type="InterPro" id="IPR027417">
    <property type="entry name" value="P-loop_NTPase"/>
</dbReference>
<dbReference type="Gene3D" id="3.40.50.300">
    <property type="entry name" value="P-loop containing nucleotide triphosphate hydrolases"/>
    <property type="match status" value="1"/>
</dbReference>
<dbReference type="RefSeq" id="WP_008002455.1">
    <property type="nucleotide sequence ID" value="NZ_AOJI01000033.1"/>
</dbReference>
<keyword evidence="5" id="KW-0067">ATP-binding</keyword>
<feature type="domain" description="ABC transporter" evidence="13">
    <location>
        <begin position="21"/>
        <end position="320"/>
    </location>
</feature>
<evidence type="ECO:0000256" key="3">
    <source>
        <dbReference type="ARBA" id="ARBA00022475"/>
    </source>
</evidence>
<evidence type="ECO:0000256" key="2">
    <source>
        <dbReference type="ARBA" id="ARBA00022448"/>
    </source>
</evidence>
<dbReference type="GO" id="GO:0015833">
    <property type="term" value="P:peptide transport"/>
    <property type="evidence" value="ECO:0007669"/>
    <property type="project" value="InterPro"/>
</dbReference>
<dbReference type="Pfam" id="PF08352">
    <property type="entry name" value="oligo_HPY"/>
    <property type="match status" value="1"/>
</dbReference>
<evidence type="ECO:0000256" key="10">
    <source>
        <dbReference type="ARBA" id="ARBA00039098"/>
    </source>
</evidence>
<dbReference type="GO" id="GO:0005886">
    <property type="term" value="C:plasma membrane"/>
    <property type="evidence" value="ECO:0007669"/>
    <property type="project" value="UniProtKB-SubCell"/>
</dbReference>
<keyword evidence="6" id="KW-1278">Translocase</keyword>
<dbReference type="OrthoDB" id="18209at2157"/>
<dbReference type="CDD" id="cd03257">
    <property type="entry name" value="ABC_NikE_OppD_transporters"/>
    <property type="match status" value="1"/>
</dbReference>
<dbReference type="InterPro" id="IPR017871">
    <property type="entry name" value="ABC_transporter-like_CS"/>
</dbReference>
<dbReference type="PROSITE" id="PS00211">
    <property type="entry name" value="ABC_TRANSPORTER_1"/>
    <property type="match status" value="1"/>
</dbReference>
<dbReference type="EC" id="7.2.2.11" evidence="10"/>
<gene>
    <name evidence="14" type="ORF">C461_14533</name>
</gene>
<comment type="catalytic activity">
    <reaction evidence="12">
        <text>Ni(2+)(out) + ATP + H2O = Ni(2+)(in) + ADP + phosphate + H(+)</text>
        <dbReference type="Rhea" id="RHEA:15557"/>
        <dbReference type="ChEBI" id="CHEBI:15377"/>
        <dbReference type="ChEBI" id="CHEBI:15378"/>
        <dbReference type="ChEBI" id="CHEBI:30616"/>
        <dbReference type="ChEBI" id="CHEBI:43474"/>
        <dbReference type="ChEBI" id="CHEBI:49786"/>
        <dbReference type="ChEBI" id="CHEBI:456216"/>
        <dbReference type="EC" id="7.2.2.11"/>
    </reaction>
    <physiologicalReaction direction="left-to-right" evidence="12">
        <dbReference type="Rhea" id="RHEA:15558"/>
    </physiologicalReaction>
</comment>
<evidence type="ECO:0000256" key="8">
    <source>
        <dbReference type="ARBA" id="ARBA00023136"/>
    </source>
</evidence>
<evidence type="ECO:0000259" key="13">
    <source>
        <dbReference type="PROSITE" id="PS50893"/>
    </source>
</evidence>
<evidence type="ECO:0000256" key="5">
    <source>
        <dbReference type="ARBA" id="ARBA00022840"/>
    </source>
</evidence>
<proteinExistence type="predicted"/>
<dbReference type="Proteomes" id="UP000011575">
    <property type="component" value="Unassembled WGS sequence"/>
</dbReference>
<comment type="subunit">
    <text evidence="9">The complex is composed of two ATP-binding proteins (NikD and NikE), two transmembrane proteins (NikB and NikC) and a solute-binding protein (NikA).</text>
</comment>
<dbReference type="PROSITE" id="PS50893">
    <property type="entry name" value="ABC_TRANSPORTER_2"/>
    <property type="match status" value="1"/>
</dbReference>
<evidence type="ECO:0000256" key="9">
    <source>
        <dbReference type="ARBA" id="ARBA00038669"/>
    </source>
</evidence>
<dbReference type="GO" id="GO:0005524">
    <property type="term" value="F:ATP binding"/>
    <property type="evidence" value="ECO:0007669"/>
    <property type="project" value="UniProtKB-KW"/>
</dbReference>
<accession>M0P5H0</accession>
<keyword evidence="2" id="KW-0813">Transport</keyword>
<dbReference type="PANTHER" id="PTHR43297:SF13">
    <property type="entry name" value="NICKEL ABC TRANSPORTER, ATP-BINDING PROTEIN"/>
    <property type="match status" value="1"/>
</dbReference>
<protein>
    <recommendedName>
        <fullName evidence="11">Nickel import system ATP-binding protein NikD</fullName>
        <ecNumber evidence="10">7.2.2.11</ecNumber>
    </recommendedName>
</protein>
<dbReference type="PANTHER" id="PTHR43297">
    <property type="entry name" value="OLIGOPEPTIDE TRANSPORT ATP-BINDING PROTEIN APPD"/>
    <property type="match status" value="1"/>
</dbReference>
<evidence type="ECO:0000313" key="14">
    <source>
        <dbReference type="EMBL" id="EMA65321.1"/>
    </source>
</evidence>
<dbReference type="AlphaFoldDB" id="M0P5H0"/>
<name>M0P5H0_9EURY</name>
<keyword evidence="7" id="KW-0406">Ion transport</keyword>
<dbReference type="Pfam" id="PF00005">
    <property type="entry name" value="ABC_tran"/>
    <property type="match status" value="1"/>
</dbReference>
<comment type="subcellular location">
    <subcellularLocation>
        <location evidence="1">Cell membrane</location>
        <topology evidence="1">Peripheral membrane protein</topology>
    </subcellularLocation>
</comment>
<dbReference type="SMART" id="SM00382">
    <property type="entry name" value="AAA"/>
    <property type="match status" value="1"/>
</dbReference>
<evidence type="ECO:0000256" key="1">
    <source>
        <dbReference type="ARBA" id="ARBA00004202"/>
    </source>
</evidence>
<evidence type="ECO:0000256" key="7">
    <source>
        <dbReference type="ARBA" id="ARBA00023065"/>
    </source>
</evidence>
<evidence type="ECO:0000256" key="12">
    <source>
        <dbReference type="ARBA" id="ARBA00048610"/>
    </source>
</evidence>
<dbReference type="GO" id="GO:0015413">
    <property type="term" value="F:ABC-type nickel transporter activity"/>
    <property type="evidence" value="ECO:0007669"/>
    <property type="project" value="UniProtKB-EC"/>
</dbReference>
<keyword evidence="15" id="KW-1185">Reference proteome</keyword>
<keyword evidence="3" id="KW-1003">Cell membrane</keyword>
<sequence>MSERLQAASGAGRGPDADDVLSVSNLSTRFFTEEGQINAVESVSFDIRDNEILGIVGESGSGKSVTSLSLIDLVESPGRITEGEVWYRSPDLADEFRSNDAVSVDGDHVDLRTVPPRVRRSLRGPSFSTIFQDPMSSFNPSITVGEQIAEAVEVQRRATANPRSTRSRTQGYGLGQYLLDGIIPGRGYTSEESMDRAIELLEQVGIPDPADRVDEYPGQFSGGMLQRAMIAQALAGEPDVLIADEPTTALDVTIQAQILNLLREVQEERGMSIILITHDLGVIAEMCDRVCVMYAGEIVERGTLNAVFDDPVHPYTEGLLGSIPDLEDPKPRLQPIAGNVPGLLDSEMDDRCYFADRCPNAMESCLEKPDEIVVDAATEHGAKCVLAERPYDPDEALPADYFGGDSE</sequence>
<dbReference type="EMBL" id="AOJI01000033">
    <property type="protein sequence ID" value="EMA65321.1"/>
    <property type="molecule type" value="Genomic_DNA"/>
</dbReference>
<comment type="caution">
    <text evidence="14">The sequence shown here is derived from an EMBL/GenBank/DDBJ whole genome shotgun (WGS) entry which is preliminary data.</text>
</comment>
<dbReference type="InterPro" id="IPR050388">
    <property type="entry name" value="ABC_Ni/Peptide_Import"/>
</dbReference>
<dbReference type="STRING" id="1230454.C461_14533"/>
<dbReference type="InterPro" id="IPR003593">
    <property type="entry name" value="AAA+_ATPase"/>
</dbReference>
<dbReference type="PATRIC" id="fig|1230454.4.peg.2926"/>
<dbReference type="InterPro" id="IPR013563">
    <property type="entry name" value="Oligopep_ABC_C"/>
</dbReference>